<gene>
    <name evidence="2" type="ORF">KLO01_14330</name>
</gene>
<dbReference type="RefSeq" id="WP_147063584.1">
    <property type="nucleotide sequence ID" value="NZ_BAABDN010000001.1"/>
</dbReference>
<proteinExistence type="predicted"/>
<dbReference type="InterPro" id="IPR027417">
    <property type="entry name" value="P-loop_NTPase"/>
</dbReference>
<keyword evidence="3" id="KW-1185">Reference proteome</keyword>
<reference evidence="2 3" key="1">
    <citation type="submission" date="2019-07" db="EMBL/GenBank/DDBJ databases">
        <title>Whole genome shotgun sequence of Knoellia locipacati NBRC 109775.</title>
        <authorList>
            <person name="Hosoyama A."/>
            <person name="Uohara A."/>
            <person name="Ohji S."/>
            <person name="Ichikawa N."/>
        </authorList>
    </citation>
    <scope>NUCLEOTIDE SEQUENCE [LARGE SCALE GENOMIC DNA]</scope>
    <source>
        <strain evidence="2 3">NBRC 109775</strain>
    </source>
</reference>
<evidence type="ECO:0000313" key="3">
    <source>
        <dbReference type="Proteomes" id="UP000321793"/>
    </source>
</evidence>
<protein>
    <submittedName>
        <fullName evidence="2">Uncharacterized protein</fullName>
    </submittedName>
</protein>
<name>A0A512SZK1_9MICO</name>
<evidence type="ECO:0000256" key="1">
    <source>
        <dbReference type="SAM" id="MobiDB-lite"/>
    </source>
</evidence>
<dbReference type="AlphaFoldDB" id="A0A512SZK1"/>
<feature type="compositionally biased region" description="Polar residues" evidence="1">
    <location>
        <begin position="259"/>
        <end position="268"/>
    </location>
</feature>
<sequence length="360" mass="38277">MVDDAQVDADRVLDAFGARWTLDTSALVPAARERLDRLWARCRVPGVDGSAAGVEPFVVTDPDPYAVSRAITLASLRRRRGTAVLLHAAGLESRGRAVALVGPSGAGKSTAALVLGRELGYLSDETVAVEPDGIVSPYPKPVSVVTDPGAPWDKHEEGPDALGLREVGGTAYLQAVVVLERDPVREVPELAPLPLVDAAIAVIAQSSSLTLLDRPLHRLAELLSRSDGPYVLRYGEIAHCVDLVRDLLEDRERPPREPWTTTPGSTTHADTHAPRPAGTLTRAPWHDALHGEGGSVVLVGEDVVRLGPVGEVVWTAAEAGIGVDEAVEAVVAALGEHPDADRLVRERLDELLRTGVLLSR</sequence>
<dbReference type="SUPFAM" id="SSF53795">
    <property type="entry name" value="PEP carboxykinase-like"/>
    <property type="match status" value="1"/>
</dbReference>
<organism evidence="2 3">
    <name type="scientific">Knoellia locipacati</name>
    <dbReference type="NCBI Taxonomy" id="882824"/>
    <lineage>
        <taxon>Bacteria</taxon>
        <taxon>Bacillati</taxon>
        <taxon>Actinomycetota</taxon>
        <taxon>Actinomycetes</taxon>
        <taxon>Micrococcales</taxon>
        <taxon>Intrasporangiaceae</taxon>
        <taxon>Knoellia</taxon>
    </lineage>
</organism>
<dbReference type="OrthoDB" id="4793383at2"/>
<accession>A0A512SZK1</accession>
<dbReference type="Gene3D" id="3.40.50.300">
    <property type="entry name" value="P-loop containing nucleotide triphosphate hydrolases"/>
    <property type="match status" value="1"/>
</dbReference>
<dbReference type="EMBL" id="BKBA01000004">
    <property type="protein sequence ID" value="GEQ13386.1"/>
    <property type="molecule type" value="Genomic_DNA"/>
</dbReference>
<feature type="region of interest" description="Disordered" evidence="1">
    <location>
        <begin position="252"/>
        <end position="286"/>
    </location>
</feature>
<comment type="caution">
    <text evidence="2">The sequence shown here is derived from an EMBL/GenBank/DDBJ whole genome shotgun (WGS) entry which is preliminary data.</text>
</comment>
<evidence type="ECO:0000313" key="2">
    <source>
        <dbReference type="EMBL" id="GEQ13386.1"/>
    </source>
</evidence>
<dbReference type="Proteomes" id="UP000321793">
    <property type="component" value="Unassembled WGS sequence"/>
</dbReference>